<dbReference type="eggNOG" id="COG1131">
    <property type="taxonomic scope" value="Bacteria"/>
</dbReference>
<dbReference type="AlphaFoldDB" id="U1LV54"/>
<accession>U1LV54</accession>
<comment type="caution">
    <text evidence="6">The sequence shown here is derived from an EMBL/GenBank/DDBJ whole genome shotgun (WGS) entry which is preliminary data.</text>
</comment>
<keyword evidence="7" id="KW-1185">Reference proteome</keyword>
<feature type="domain" description="ABC transporter" evidence="5">
    <location>
        <begin position="2"/>
        <end position="225"/>
    </location>
</feature>
<comment type="similarity">
    <text evidence="1">Belongs to the ABC transporter superfamily.</text>
</comment>
<evidence type="ECO:0000256" key="2">
    <source>
        <dbReference type="ARBA" id="ARBA00022448"/>
    </source>
</evidence>
<evidence type="ECO:0000313" key="6">
    <source>
        <dbReference type="EMBL" id="ERG66097.1"/>
    </source>
</evidence>
<evidence type="ECO:0000256" key="3">
    <source>
        <dbReference type="ARBA" id="ARBA00022741"/>
    </source>
</evidence>
<name>U1LV54_9BACL</name>
<sequence>MIQLKQVGKRYGESWALHPLDVTIEAGQIVALCGSNGAGKSTLLNLMNGTITPSVGSVSLNGRTIGDGKAYHQTFGYMPDDFAFDPSWTVGETYAYYALWQGVKPDKVLLKRVGLDELRHRHVGKLSKGMRQRLLLAQALVTKPDILLLDEPTNGLDPTWMHLLGGLLRDEAARGATIVCSTHQLDVAAMLADEVWMLKDGRVAGRVIVTDETEAYAEIKRFFFESEVEACQTGVARTK</sequence>
<organism evidence="6 7">
    <name type="scientific">Exiguobacterium chiriqhucha RW-2</name>
    <dbReference type="NCBI Taxonomy" id="1345023"/>
    <lineage>
        <taxon>Bacteria</taxon>
        <taxon>Bacillati</taxon>
        <taxon>Bacillota</taxon>
        <taxon>Bacilli</taxon>
        <taxon>Bacillales</taxon>
        <taxon>Bacillales Family XII. Incertae Sedis</taxon>
        <taxon>Exiguobacterium</taxon>
    </lineage>
</organism>
<gene>
    <name evidence="6" type="ORF">M467_02340</name>
</gene>
<dbReference type="InterPro" id="IPR017871">
    <property type="entry name" value="ABC_transporter-like_CS"/>
</dbReference>
<proteinExistence type="inferred from homology"/>
<evidence type="ECO:0000313" key="7">
    <source>
        <dbReference type="Proteomes" id="UP000016464"/>
    </source>
</evidence>
<dbReference type="PANTHER" id="PTHR43335">
    <property type="entry name" value="ABC TRANSPORTER, ATP-BINDING PROTEIN"/>
    <property type="match status" value="1"/>
</dbReference>
<dbReference type="SMART" id="SM00382">
    <property type="entry name" value="AAA"/>
    <property type="match status" value="1"/>
</dbReference>
<dbReference type="EMBL" id="ATCL01000021">
    <property type="protein sequence ID" value="ERG66097.1"/>
    <property type="molecule type" value="Genomic_DNA"/>
</dbReference>
<dbReference type="InterPro" id="IPR003593">
    <property type="entry name" value="AAA+_ATPase"/>
</dbReference>
<dbReference type="PROSITE" id="PS50893">
    <property type="entry name" value="ABC_TRANSPORTER_2"/>
    <property type="match status" value="1"/>
</dbReference>
<dbReference type="PROSITE" id="PS00211">
    <property type="entry name" value="ABC_TRANSPORTER_1"/>
    <property type="match status" value="1"/>
</dbReference>
<dbReference type="RefSeq" id="WP_021067827.1">
    <property type="nucleotide sequence ID" value="NZ_ATCL01000021.1"/>
</dbReference>
<dbReference type="OrthoDB" id="2353216at2"/>
<keyword evidence="4" id="KW-0067">ATP-binding</keyword>
<keyword evidence="2" id="KW-0813">Transport</keyword>
<dbReference type="GO" id="GO:0005524">
    <property type="term" value="F:ATP binding"/>
    <property type="evidence" value="ECO:0007669"/>
    <property type="project" value="UniProtKB-KW"/>
</dbReference>
<evidence type="ECO:0000259" key="5">
    <source>
        <dbReference type="PROSITE" id="PS50893"/>
    </source>
</evidence>
<protein>
    <recommendedName>
        <fullName evidence="5">ABC transporter domain-containing protein</fullName>
    </recommendedName>
</protein>
<dbReference type="Proteomes" id="UP000016464">
    <property type="component" value="Unassembled WGS sequence"/>
</dbReference>
<dbReference type="Pfam" id="PF00005">
    <property type="entry name" value="ABC_tran"/>
    <property type="match status" value="1"/>
</dbReference>
<keyword evidence="3" id="KW-0547">Nucleotide-binding</keyword>
<dbReference type="SUPFAM" id="SSF52540">
    <property type="entry name" value="P-loop containing nucleoside triphosphate hydrolases"/>
    <property type="match status" value="1"/>
</dbReference>
<dbReference type="Gene3D" id="3.40.50.300">
    <property type="entry name" value="P-loop containing nucleotide triphosphate hydrolases"/>
    <property type="match status" value="1"/>
</dbReference>
<dbReference type="PATRIC" id="fig|1345023.5.peg.2671"/>
<dbReference type="InterPro" id="IPR027417">
    <property type="entry name" value="P-loop_NTPase"/>
</dbReference>
<dbReference type="GO" id="GO:0016887">
    <property type="term" value="F:ATP hydrolysis activity"/>
    <property type="evidence" value="ECO:0007669"/>
    <property type="project" value="InterPro"/>
</dbReference>
<dbReference type="CDD" id="cd03230">
    <property type="entry name" value="ABC_DR_subfamily_A"/>
    <property type="match status" value="1"/>
</dbReference>
<reference evidence="6 7" key="1">
    <citation type="journal article" date="2013" name="Genome Announc.">
        <title>Draft Genome Sequence of Exiguobacterium pavilionensis Strain RW-2, with Wide Thermal, Salinity, and pH Tolerance, Isolated from Modern Freshwater Microbialites.</title>
        <authorList>
            <person name="White R.A.III."/>
            <person name="Grassa C.J."/>
            <person name="Suttle C.A."/>
        </authorList>
    </citation>
    <scope>NUCLEOTIDE SEQUENCE [LARGE SCALE GENOMIC DNA]</scope>
    <source>
        <strain evidence="6 7">RW-2</strain>
    </source>
</reference>
<evidence type="ECO:0000256" key="4">
    <source>
        <dbReference type="ARBA" id="ARBA00022840"/>
    </source>
</evidence>
<dbReference type="InterPro" id="IPR003439">
    <property type="entry name" value="ABC_transporter-like_ATP-bd"/>
</dbReference>
<evidence type="ECO:0000256" key="1">
    <source>
        <dbReference type="ARBA" id="ARBA00005417"/>
    </source>
</evidence>